<accession>A0A081NKZ6</accession>
<gene>
    <name evidence="1" type="ORF">GZ78_03690</name>
</gene>
<evidence type="ECO:0000313" key="2">
    <source>
        <dbReference type="Proteomes" id="UP000028073"/>
    </source>
</evidence>
<name>A0A081NKZ6_9GAMM</name>
<reference evidence="1 2" key="1">
    <citation type="submission" date="2014-06" db="EMBL/GenBank/DDBJ databases">
        <title>Whole Genome Sequences of Three Symbiotic Endozoicomonas Bacteria.</title>
        <authorList>
            <person name="Neave M.J."/>
            <person name="Apprill A."/>
            <person name="Voolstra C.R."/>
        </authorList>
    </citation>
    <scope>NUCLEOTIDE SEQUENCE [LARGE SCALE GENOMIC DNA]</scope>
    <source>
        <strain evidence="1 2">DSM 25634</strain>
    </source>
</reference>
<dbReference type="RefSeq" id="WP_034832771.1">
    <property type="nucleotide sequence ID" value="NZ_JOKH01000001.1"/>
</dbReference>
<dbReference type="AlphaFoldDB" id="A0A081NKZ6"/>
<comment type="caution">
    <text evidence="1">The sequence shown here is derived from an EMBL/GenBank/DDBJ whole genome shotgun (WGS) entry which is preliminary data.</text>
</comment>
<sequence>MALRFDLPDLMEDFEEEQESYDSEPCFPYPIVDGLLEEVAMRRLAVNSSLIRLNIRGAPVSTRLRIGFNQNRGRKKVLLKLP</sequence>
<dbReference type="EMBL" id="JOKH01000001">
    <property type="protein sequence ID" value="KEQ19119.1"/>
    <property type="molecule type" value="Genomic_DNA"/>
</dbReference>
<evidence type="ECO:0000313" key="1">
    <source>
        <dbReference type="EMBL" id="KEQ19119.1"/>
    </source>
</evidence>
<keyword evidence="2" id="KW-1185">Reference proteome</keyword>
<dbReference type="OrthoDB" id="9876175at2"/>
<organism evidence="1 2">
    <name type="scientific">Endozoicomonas numazuensis</name>
    <dbReference type="NCBI Taxonomy" id="1137799"/>
    <lineage>
        <taxon>Bacteria</taxon>
        <taxon>Pseudomonadati</taxon>
        <taxon>Pseudomonadota</taxon>
        <taxon>Gammaproteobacteria</taxon>
        <taxon>Oceanospirillales</taxon>
        <taxon>Endozoicomonadaceae</taxon>
        <taxon>Endozoicomonas</taxon>
    </lineage>
</organism>
<dbReference type="Proteomes" id="UP000028073">
    <property type="component" value="Unassembled WGS sequence"/>
</dbReference>
<protein>
    <submittedName>
        <fullName evidence="1">Uncharacterized protein</fullName>
    </submittedName>
</protein>
<proteinExistence type="predicted"/>